<feature type="region of interest" description="Disordered" evidence="1">
    <location>
        <begin position="1"/>
        <end position="33"/>
    </location>
</feature>
<organism evidence="2 3">
    <name type="scientific">Thalassiosira oceanica</name>
    <name type="common">Marine diatom</name>
    <dbReference type="NCBI Taxonomy" id="159749"/>
    <lineage>
        <taxon>Eukaryota</taxon>
        <taxon>Sar</taxon>
        <taxon>Stramenopiles</taxon>
        <taxon>Ochrophyta</taxon>
        <taxon>Bacillariophyta</taxon>
        <taxon>Coscinodiscophyceae</taxon>
        <taxon>Thalassiosirophycidae</taxon>
        <taxon>Thalassiosirales</taxon>
        <taxon>Thalassiosiraceae</taxon>
        <taxon>Thalassiosira</taxon>
    </lineage>
</organism>
<reference evidence="2 3" key="1">
    <citation type="journal article" date="2012" name="Genome Biol.">
        <title>Genome and low-iron response of an oceanic diatom adapted to chronic iron limitation.</title>
        <authorList>
            <person name="Lommer M."/>
            <person name="Specht M."/>
            <person name="Roy A.S."/>
            <person name="Kraemer L."/>
            <person name="Andreson R."/>
            <person name="Gutowska M.A."/>
            <person name="Wolf J."/>
            <person name="Bergner S.V."/>
            <person name="Schilhabel M.B."/>
            <person name="Klostermeier U.C."/>
            <person name="Beiko R.G."/>
            <person name="Rosenstiel P."/>
            <person name="Hippler M."/>
            <person name="Laroche J."/>
        </authorList>
    </citation>
    <scope>NUCLEOTIDE SEQUENCE [LARGE SCALE GENOMIC DNA]</scope>
    <source>
        <strain evidence="2 3">CCMP1005</strain>
    </source>
</reference>
<evidence type="ECO:0000313" key="2">
    <source>
        <dbReference type="EMBL" id="EJK55471.1"/>
    </source>
</evidence>
<sequence length="88" mass="9526">MSNGNVGIGSGLCKGCPASASPKGNGRSPRFQEPRLHEHIAMLQVTDATINSLDGNSMIRRGKERKHLQIEQPETKTGGAMRRRDLDG</sequence>
<feature type="compositionally biased region" description="Gly residues" evidence="1">
    <location>
        <begin position="1"/>
        <end position="12"/>
    </location>
</feature>
<feature type="non-terminal residue" evidence="2">
    <location>
        <position position="88"/>
    </location>
</feature>
<evidence type="ECO:0000256" key="1">
    <source>
        <dbReference type="SAM" id="MobiDB-lite"/>
    </source>
</evidence>
<protein>
    <submittedName>
        <fullName evidence="2">Uncharacterized protein</fullName>
    </submittedName>
</protein>
<keyword evidence="3" id="KW-1185">Reference proteome</keyword>
<name>K0S387_THAOC</name>
<accession>K0S387</accession>
<dbReference type="Proteomes" id="UP000266841">
    <property type="component" value="Unassembled WGS sequence"/>
</dbReference>
<proteinExistence type="predicted"/>
<dbReference type="EMBL" id="AGNL01033967">
    <property type="protein sequence ID" value="EJK55471.1"/>
    <property type="molecule type" value="Genomic_DNA"/>
</dbReference>
<dbReference type="AlphaFoldDB" id="K0S387"/>
<gene>
    <name evidence="2" type="ORF">THAOC_24797</name>
</gene>
<feature type="region of interest" description="Disordered" evidence="1">
    <location>
        <begin position="62"/>
        <end position="88"/>
    </location>
</feature>
<comment type="caution">
    <text evidence="2">The sequence shown here is derived from an EMBL/GenBank/DDBJ whole genome shotgun (WGS) entry which is preliminary data.</text>
</comment>
<evidence type="ECO:0000313" key="3">
    <source>
        <dbReference type="Proteomes" id="UP000266841"/>
    </source>
</evidence>